<proteinExistence type="predicted"/>
<evidence type="ECO:0000313" key="5">
    <source>
        <dbReference type="EMBL" id="MFD2487326.1"/>
    </source>
</evidence>
<dbReference type="PROSITE" id="PS51635">
    <property type="entry name" value="PNPLA"/>
    <property type="match status" value="1"/>
</dbReference>
<feature type="active site" description="Proton acceptor" evidence="2">
    <location>
        <position position="196"/>
    </location>
</feature>
<dbReference type="SUPFAM" id="SSF52151">
    <property type="entry name" value="FabD/lysophospholipase-like"/>
    <property type="match status" value="1"/>
</dbReference>
<dbReference type="InterPro" id="IPR016035">
    <property type="entry name" value="Acyl_Trfase/lysoPLipase"/>
</dbReference>
<dbReference type="RefSeq" id="WP_344287901.1">
    <property type="nucleotide sequence ID" value="NZ_BAAAHV010000031.1"/>
</dbReference>
<feature type="chain" id="PRO_5046322942" evidence="3">
    <location>
        <begin position="25"/>
        <end position="310"/>
    </location>
</feature>
<keyword evidence="6" id="KW-1185">Reference proteome</keyword>
<dbReference type="Proteomes" id="UP001597542">
    <property type="component" value="Unassembled WGS sequence"/>
</dbReference>
<feature type="short sequence motif" description="DGA/G" evidence="2">
    <location>
        <begin position="196"/>
        <end position="198"/>
    </location>
</feature>
<accession>A0ABW5ID24</accession>
<evidence type="ECO:0000259" key="4">
    <source>
        <dbReference type="PROSITE" id="PS51635"/>
    </source>
</evidence>
<evidence type="ECO:0000313" key="6">
    <source>
        <dbReference type="Proteomes" id="UP001597542"/>
    </source>
</evidence>
<keyword evidence="2" id="KW-0442">Lipid degradation</keyword>
<dbReference type="EMBL" id="JBHUKQ010000026">
    <property type="protein sequence ID" value="MFD2487326.1"/>
    <property type="molecule type" value="Genomic_DNA"/>
</dbReference>
<reference evidence="6" key="1">
    <citation type="journal article" date="2019" name="Int. J. Syst. Evol. Microbiol.">
        <title>The Global Catalogue of Microorganisms (GCM) 10K type strain sequencing project: providing services to taxonomists for standard genome sequencing and annotation.</title>
        <authorList>
            <consortium name="The Broad Institute Genomics Platform"/>
            <consortium name="The Broad Institute Genome Sequencing Center for Infectious Disease"/>
            <person name="Wu L."/>
            <person name="Ma J."/>
        </authorList>
    </citation>
    <scope>NUCLEOTIDE SEQUENCE [LARGE SCALE GENOMIC DNA]</scope>
    <source>
        <strain evidence="6">CGMCC 4.7638</strain>
    </source>
</reference>
<feature type="short sequence motif" description="GXSXG" evidence="2">
    <location>
        <begin position="42"/>
        <end position="46"/>
    </location>
</feature>
<feature type="domain" description="PNPLA" evidence="4">
    <location>
        <begin position="6"/>
        <end position="209"/>
    </location>
</feature>
<feature type="active site" description="Nucleophile" evidence="2">
    <location>
        <position position="44"/>
    </location>
</feature>
<evidence type="ECO:0000256" key="3">
    <source>
        <dbReference type="SAM" id="SignalP"/>
    </source>
</evidence>
<organism evidence="5 6">
    <name type="scientific">Amycolatopsis albidoflavus</name>
    <dbReference type="NCBI Taxonomy" id="102226"/>
    <lineage>
        <taxon>Bacteria</taxon>
        <taxon>Bacillati</taxon>
        <taxon>Actinomycetota</taxon>
        <taxon>Actinomycetes</taxon>
        <taxon>Pseudonocardiales</taxon>
        <taxon>Pseudonocardiaceae</taxon>
        <taxon>Amycolatopsis</taxon>
    </lineage>
</organism>
<keyword evidence="2" id="KW-0378">Hydrolase</keyword>
<sequence length="310" mass="32431">MTKRALVLGCGGTLGFAWTAAALAAVEDRLGWDARDTEVLVGTSAGAEMAALLGSGIGAGEILAALRGEPADERVVHHLAQHPGLLPPLPTPVWPGLGLTAAALRGRVDLLAGLAGVLPKGRGDAGWLRDFGTGLANAEGWVDHPKTWLVGADVRTGERVAFGNSHRTDLGTAIAASWAIPGWFPPVAVNGRTYVDGGTVSPTSADLVLPTGVEEVVLIPPMSTSGGARGRGFARVERLARRAMTRRVDAEVKQLRAAGIRVLRIEPGQAELDVMGPNFMDLRRRADVLRAGRTLTPARVRAAIEQGATR</sequence>
<evidence type="ECO:0000256" key="2">
    <source>
        <dbReference type="PROSITE-ProRule" id="PRU01161"/>
    </source>
</evidence>
<dbReference type="InterPro" id="IPR002641">
    <property type="entry name" value="PNPLA_dom"/>
</dbReference>
<evidence type="ECO:0000256" key="1">
    <source>
        <dbReference type="ARBA" id="ARBA00023098"/>
    </source>
</evidence>
<dbReference type="Gene3D" id="3.40.1090.10">
    <property type="entry name" value="Cytosolic phospholipase A2 catalytic domain"/>
    <property type="match status" value="2"/>
</dbReference>
<protein>
    <submittedName>
        <fullName evidence="5">Patatin-like phospholipase family protein</fullName>
    </submittedName>
</protein>
<comment type="caution">
    <text evidence="2">Lacks conserved residue(s) required for the propagation of feature annotation.</text>
</comment>
<keyword evidence="1 2" id="KW-0443">Lipid metabolism</keyword>
<comment type="caution">
    <text evidence="5">The sequence shown here is derived from an EMBL/GenBank/DDBJ whole genome shotgun (WGS) entry which is preliminary data.</text>
</comment>
<name>A0ABW5ID24_9PSEU</name>
<dbReference type="Pfam" id="PF01734">
    <property type="entry name" value="Patatin"/>
    <property type="match status" value="1"/>
</dbReference>
<gene>
    <name evidence="5" type="ORF">ACFSUT_44125</name>
</gene>
<keyword evidence="3" id="KW-0732">Signal</keyword>
<feature type="signal peptide" evidence="3">
    <location>
        <begin position="1"/>
        <end position="24"/>
    </location>
</feature>